<evidence type="ECO:0000313" key="5">
    <source>
        <dbReference type="Proteomes" id="UP000178413"/>
    </source>
</evidence>
<dbReference type="PANTHER" id="PTHR44591:SF3">
    <property type="entry name" value="RESPONSE REGULATORY DOMAIN-CONTAINING PROTEIN"/>
    <property type="match status" value="1"/>
</dbReference>
<dbReference type="PROSITE" id="PS50110">
    <property type="entry name" value="RESPONSE_REGULATORY"/>
    <property type="match status" value="2"/>
</dbReference>
<name>A0A1G2MKW7_9BACT</name>
<evidence type="ECO:0000259" key="3">
    <source>
        <dbReference type="PROSITE" id="PS50110"/>
    </source>
</evidence>
<gene>
    <name evidence="4" type="ORF">A3D50_00285</name>
</gene>
<feature type="modified residue" description="4-aspartylphosphate" evidence="2">
    <location>
        <position position="190"/>
    </location>
</feature>
<dbReference type="GO" id="GO:0000160">
    <property type="term" value="P:phosphorelay signal transduction system"/>
    <property type="evidence" value="ECO:0007669"/>
    <property type="project" value="InterPro"/>
</dbReference>
<dbReference type="AlphaFoldDB" id="A0A1G2MKW7"/>
<keyword evidence="1 2" id="KW-0597">Phosphoprotein</keyword>
<dbReference type="SUPFAM" id="SSF52172">
    <property type="entry name" value="CheY-like"/>
    <property type="match status" value="2"/>
</dbReference>
<reference evidence="4 5" key="1">
    <citation type="journal article" date="2016" name="Nat. Commun.">
        <title>Thousands of microbial genomes shed light on interconnected biogeochemical processes in an aquifer system.</title>
        <authorList>
            <person name="Anantharaman K."/>
            <person name="Brown C.T."/>
            <person name="Hug L.A."/>
            <person name="Sharon I."/>
            <person name="Castelle C.J."/>
            <person name="Probst A.J."/>
            <person name="Thomas B.C."/>
            <person name="Singh A."/>
            <person name="Wilkins M.J."/>
            <person name="Karaoz U."/>
            <person name="Brodie E.L."/>
            <person name="Williams K.H."/>
            <person name="Hubbard S.S."/>
            <person name="Banfield J.F."/>
        </authorList>
    </citation>
    <scope>NUCLEOTIDE SEQUENCE [LARGE SCALE GENOMIC DNA]</scope>
</reference>
<dbReference type="InterPro" id="IPR001789">
    <property type="entry name" value="Sig_transdc_resp-reg_receiver"/>
</dbReference>
<dbReference type="Pfam" id="PF00072">
    <property type="entry name" value="Response_reg"/>
    <property type="match status" value="2"/>
</dbReference>
<dbReference type="EMBL" id="MHRM01000003">
    <property type="protein sequence ID" value="OHA24488.1"/>
    <property type="molecule type" value="Genomic_DNA"/>
</dbReference>
<evidence type="ECO:0000313" key="4">
    <source>
        <dbReference type="EMBL" id="OHA24488.1"/>
    </source>
</evidence>
<feature type="domain" description="Response regulatory" evidence="3">
    <location>
        <begin position="141"/>
        <end position="257"/>
    </location>
</feature>
<dbReference type="PANTHER" id="PTHR44591">
    <property type="entry name" value="STRESS RESPONSE REGULATOR PROTEIN 1"/>
    <property type="match status" value="1"/>
</dbReference>
<dbReference type="InterPro" id="IPR050595">
    <property type="entry name" value="Bact_response_regulator"/>
</dbReference>
<sequence length="265" mass="29769">MKNKPKILIVEDNKFLSDALTKKISLSGYEVKLVSDGADALHVIRSFSPDLILLDIVLPHKDGYQILEEIMADRTLKTIPVIVISNSGEPVEISRIVKLGVRDYIVKAQFNLDEVVQKIRDQLSINRESQRETDPILKGKHILWVEDDDFLSHIVRKKFSLLKCVLDQVPNAEEALKYLLENKPDIIVLDILMPGMNGYEVLENIRANPATKNIPVVVLSNMGEKADADKAMAAGADGFIVKAVMVIDDVVRYISKTLRDKKEKV</sequence>
<proteinExistence type="predicted"/>
<protein>
    <recommendedName>
        <fullName evidence="3">Response regulatory domain-containing protein</fullName>
    </recommendedName>
</protein>
<dbReference type="Proteomes" id="UP000178413">
    <property type="component" value="Unassembled WGS sequence"/>
</dbReference>
<dbReference type="SMART" id="SM00448">
    <property type="entry name" value="REC"/>
    <property type="match status" value="2"/>
</dbReference>
<dbReference type="CDD" id="cd00156">
    <property type="entry name" value="REC"/>
    <property type="match status" value="1"/>
</dbReference>
<dbReference type="InterPro" id="IPR011006">
    <property type="entry name" value="CheY-like_superfamily"/>
</dbReference>
<feature type="modified residue" description="4-aspartylphosphate" evidence="2">
    <location>
        <position position="55"/>
    </location>
</feature>
<evidence type="ECO:0000256" key="1">
    <source>
        <dbReference type="ARBA" id="ARBA00022553"/>
    </source>
</evidence>
<comment type="caution">
    <text evidence="4">The sequence shown here is derived from an EMBL/GenBank/DDBJ whole genome shotgun (WGS) entry which is preliminary data.</text>
</comment>
<dbReference type="Gene3D" id="3.40.50.2300">
    <property type="match status" value="2"/>
</dbReference>
<feature type="domain" description="Response regulatory" evidence="3">
    <location>
        <begin position="6"/>
        <end position="122"/>
    </location>
</feature>
<accession>A0A1G2MKW7</accession>
<organism evidence="4 5">
    <name type="scientific">Candidatus Taylorbacteria bacterium RIFCSPHIGHO2_02_FULL_44_12</name>
    <dbReference type="NCBI Taxonomy" id="1802308"/>
    <lineage>
        <taxon>Bacteria</taxon>
        <taxon>Candidatus Tayloriibacteriota</taxon>
    </lineage>
</organism>
<dbReference type="STRING" id="1802308.A3D50_00285"/>
<evidence type="ECO:0000256" key="2">
    <source>
        <dbReference type="PROSITE-ProRule" id="PRU00169"/>
    </source>
</evidence>